<evidence type="ECO:0000313" key="2">
    <source>
        <dbReference type="Proteomes" id="UP000287918"/>
    </source>
</evidence>
<name>A0A3S9UNJ5_9CAUD</name>
<sequence length="121" mass="13064">MALPAWHPLLGIMGGLPPDRELGHEARMHPMREGGMGMSGQETGWAAQQMVLPVSWYDTVATGSGAEFPVSGDQTARADAAARIGKKLGIDLTPWQEQVLNVQMLRHADIPTIPNILDLGR</sequence>
<protein>
    <submittedName>
        <fullName evidence="1">Uncharacterized protein</fullName>
    </submittedName>
</protein>
<dbReference type="EMBL" id="MK279899">
    <property type="protein sequence ID" value="AZS11752.1"/>
    <property type="molecule type" value="Genomic_DNA"/>
</dbReference>
<dbReference type="Proteomes" id="UP000287918">
    <property type="component" value="Segment"/>
</dbReference>
<accession>A0A3S9UNJ5</accession>
<dbReference type="GeneID" id="55009958"/>
<proteinExistence type="predicted"/>
<organism evidence="1 2">
    <name type="scientific">Arthrobacter phage Maja</name>
    <dbReference type="NCBI Taxonomy" id="2499009"/>
    <lineage>
        <taxon>Viruses</taxon>
        <taxon>Duplodnaviria</taxon>
        <taxon>Heunggongvirae</taxon>
        <taxon>Uroviricota</taxon>
        <taxon>Caudoviricetes</taxon>
        <taxon>Majavirus</taxon>
        <taxon>Majavirus maja</taxon>
    </lineage>
</organism>
<gene>
    <name evidence="1" type="primary">55</name>
    <name evidence="1" type="ORF">PBI_MAJA_55</name>
</gene>
<evidence type="ECO:0000313" key="1">
    <source>
        <dbReference type="EMBL" id="AZS11752.1"/>
    </source>
</evidence>
<dbReference type="KEGG" id="vg:55009958"/>
<dbReference type="RefSeq" id="YP_009818615.1">
    <property type="nucleotide sequence ID" value="NC_048140.1"/>
</dbReference>
<keyword evidence="2" id="KW-1185">Reference proteome</keyword>
<reference evidence="1 2" key="1">
    <citation type="submission" date="2018-12" db="EMBL/GenBank/DDBJ databases">
        <authorList>
            <person name="Rimple P.A."/>
            <person name="Stoner T.H."/>
            <person name="Garlena R.A."/>
            <person name="Russell D.A."/>
            <person name="Pope W.H."/>
            <person name="Jacobs-Sera D."/>
            <person name="Hatfull G.F."/>
        </authorList>
    </citation>
    <scope>NUCLEOTIDE SEQUENCE [LARGE SCALE GENOMIC DNA]</scope>
</reference>